<evidence type="ECO:0000313" key="1">
    <source>
        <dbReference type="EMBL" id="HFZ08549.1"/>
    </source>
</evidence>
<reference evidence="1" key="1">
    <citation type="journal article" date="2020" name="mSystems">
        <title>Genome- and Community-Level Interaction Insights into Carbon Utilization and Element Cycling Functions of Hydrothermarchaeota in Hydrothermal Sediment.</title>
        <authorList>
            <person name="Zhou Z."/>
            <person name="Liu Y."/>
            <person name="Xu W."/>
            <person name="Pan J."/>
            <person name="Luo Z.H."/>
            <person name="Li M."/>
        </authorList>
    </citation>
    <scope>NUCLEOTIDE SEQUENCE [LARGE SCALE GENOMIC DNA]</scope>
    <source>
        <strain evidence="1">SpSt-757</strain>
    </source>
</reference>
<dbReference type="EMBL" id="DTGG01000011">
    <property type="protein sequence ID" value="HFZ08549.1"/>
    <property type="molecule type" value="Genomic_DNA"/>
</dbReference>
<sequence>MSDFPKYIILPQKVYSLSINKANGMRAFNRDLIDYSIYAENPLNPSDNWKALLGISAELYHNYKGYKISIPLEWLLIRFLTHHVRTNSIHIISGDGGEVLNTKNFKDFLGAEATDNETEKILKIVLGSLGSWVRVFPDENISLADIYSSSDINFEMLKRGINFLKHLGHLEEISPNTYKVNPKLFINLVSWPKIISFDRKYNRYYQEINIEADEPFCFIIMPFREDEFPQRIYKEVIKPLVENEYNISCYRVDEDYLPDRIDNKIYTYIFRSAFIIAEVSTLNPNVFYELGLAHMLEKSCIILTQKSVSEIPFDINRIRTERYDNDDQLRELLRKSISALGFKAKKQ</sequence>
<organism evidence="1">
    <name type="scientific">candidate division CPR3 bacterium</name>
    <dbReference type="NCBI Taxonomy" id="2268181"/>
    <lineage>
        <taxon>Bacteria</taxon>
        <taxon>Bacteria division CPR3</taxon>
    </lineage>
</organism>
<name>A0A7V3N438_UNCC3</name>
<dbReference type="AlphaFoldDB" id="A0A7V3N438"/>
<dbReference type="Gene3D" id="3.40.50.450">
    <property type="match status" value="1"/>
</dbReference>
<accession>A0A7V3N438</accession>
<proteinExistence type="predicted"/>
<protein>
    <submittedName>
        <fullName evidence="1">Uncharacterized protein</fullName>
    </submittedName>
</protein>
<gene>
    <name evidence="1" type="ORF">ENV41_00245</name>
</gene>
<comment type="caution">
    <text evidence="1">The sequence shown here is derived from an EMBL/GenBank/DDBJ whole genome shotgun (WGS) entry which is preliminary data.</text>
</comment>